<evidence type="ECO:0000313" key="2">
    <source>
        <dbReference type="Proteomes" id="UP001060170"/>
    </source>
</evidence>
<dbReference type="Proteomes" id="UP001060170">
    <property type="component" value="Chromosome 10"/>
</dbReference>
<evidence type="ECO:0000313" key="1">
    <source>
        <dbReference type="EMBL" id="KAI7945145.1"/>
    </source>
</evidence>
<protein>
    <submittedName>
        <fullName evidence="1">Uncharacterized protein</fullName>
    </submittedName>
</protein>
<reference evidence="2" key="2">
    <citation type="journal article" date="2018" name="Mol. Plant Microbe Interact.">
        <title>Genome sequence resources for the wheat stripe rust pathogen (Puccinia striiformis f. sp. tritici) and the barley stripe rust pathogen (Puccinia striiformis f. sp. hordei).</title>
        <authorList>
            <person name="Xia C."/>
            <person name="Wang M."/>
            <person name="Yin C."/>
            <person name="Cornejo O.E."/>
            <person name="Hulbert S.H."/>
            <person name="Chen X."/>
        </authorList>
    </citation>
    <scope>NUCLEOTIDE SEQUENCE [LARGE SCALE GENOMIC DNA]</scope>
    <source>
        <strain evidence="2">93-210</strain>
    </source>
</reference>
<proteinExistence type="predicted"/>
<gene>
    <name evidence="1" type="ORF">MJO28_010840</name>
</gene>
<reference evidence="2" key="1">
    <citation type="journal article" date="2018" name="BMC Genomics">
        <title>Genomic insights into host adaptation between the wheat stripe rust pathogen (Puccinia striiformis f. sp. tritici) and the barley stripe rust pathogen (Puccinia striiformis f. sp. hordei).</title>
        <authorList>
            <person name="Xia C."/>
            <person name="Wang M."/>
            <person name="Yin C."/>
            <person name="Cornejo O.E."/>
            <person name="Hulbert S.H."/>
            <person name="Chen X."/>
        </authorList>
    </citation>
    <scope>NUCLEOTIDE SEQUENCE [LARGE SCALE GENOMIC DNA]</scope>
    <source>
        <strain evidence="2">93-210</strain>
    </source>
</reference>
<reference evidence="1 2" key="3">
    <citation type="journal article" date="2022" name="Microbiol. Spectr.">
        <title>Folding features and dynamics of 3D genome architecture in plant fungal pathogens.</title>
        <authorList>
            <person name="Xia C."/>
        </authorList>
    </citation>
    <scope>NUCLEOTIDE SEQUENCE [LARGE SCALE GENOMIC DNA]</scope>
    <source>
        <strain evidence="1 2">93-210</strain>
    </source>
</reference>
<accession>A0ACC0E7S5</accession>
<sequence>MDAVCAFLNSDLDEEIYLEQPEGFHQGNKDTVWKLHKSIYGLKQSVRLWHLEVEAHLGKIGFVKTEADLCVFYQNRDNKRSIIYLHVEDMIITGDEISKVKNEIKSKWAMEDLGVAKFAVGIEIERDFLRNYSLHQHGMIRNVLNRFDMINCRPASTPFGYNTKMLKSTDEEHEKFNKHNQQYRKAVGSLMYIAICTRPDISFAVASDADWAGDKSTLRSTTGYVFKFMDGAISWRSRLQPTVALLSTEAEYRAITEAGQEALWLMKLMKEIEIPVQTPLELICDNLSAIHLAQNPVHHGRVKHVAIEHHWIREHVQEGTFKMKHAYTSNMIADIFTKNLSKAPFNNCPKLYSSWSDVSSTHRPTRTVQQTSPSQSRSRSRIRGLLTSPGRSGEHPNSESSDHPRHGIHHWNGLSSIRLGRRREEPVHAEPQPEAQGPRLYSSRSADRLGNSPAANNNHSNSANPEAPPDGVAPQIASDGYQRPRAPSHHSVVARPSGQSSGSSHNRQQLSTRENPKRAIVMRRYSKHSTSNKSPFP</sequence>
<organism evidence="1 2">
    <name type="scientific">Puccinia striiformis f. sp. tritici</name>
    <dbReference type="NCBI Taxonomy" id="168172"/>
    <lineage>
        <taxon>Eukaryota</taxon>
        <taxon>Fungi</taxon>
        <taxon>Dikarya</taxon>
        <taxon>Basidiomycota</taxon>
        <taxon>Pucciniomycotina</taxon>
        <taxon>Pucciniomycetes</taxon>
        <taxon>Pucciniales</taxon>
        <taxon>Pucciniaceae</taxon>
        <taxon>Puccinia</taxon>
    </lineage>
</organism>
<name>A0ACC0E7S5_9BASI</name>
<dbReference type="EMBL" id="CM045874">
    <property type="protein sequence ID" value="KAI7945145.1"/>
    <property type="molecule type" value="Genomic_DNA"/>
</dbReference>
<comment type="caution">
    <text evidence="1">The sequence shown here is derived from an EMBL/GenBank/DDBJ whole genome shotgun (WGS) entry which is preliminary data.</text>
</comment>
<keyword evidence="2" id="KW-1185">Reference proteome</keyword>